<evidence type="ECO:0000313" key="3">
    <source>
        <dbReference type="EMBL" id="KFK29855.1"/>
    </source>
</evidence>
<dbReference type="PANTHER" id="PTHR31286">
    <property type="entry name" value="GLYCINE-RICH CELL WALL STRUCTURAL PROTEIN 1.8-LIKE"/>
    <property type="match status" value="1"/>
</dbReference>
<reference evidence="4" key="1">
    <citation type="journal article" date="2015" name="Nat. Plants">
        <title>Genome expansion of Arabis alpina linked with retrotransposition and reduced symmetric DNA methylation.</title>
        <authorList>
            <person name="Willing E.M."/>
            <person name="Rawat V."/>
            <person name="Mandakova T."/>
            <person name="Maumus F."/>
            <person name="James G.V."/>
            <person name="Nordstroem K.J."/>
            <person name="Becker C."/>
            <person name="Warthmann N."/>
            <person name="Chica C."/>
            <person name="Szarzynska B."/>
            <person name="Zytnicki M."/>
            <person name="Albani M.C."/>
            <person name="Kiefer C."/>
            <person name="Bergonzi S."/>
            <person name="Castaings L."/>
            <person name="Mateos J.L."/>
            <person name="Berns M.C."/>
            <person name="Bujdoso N."/>
            <person name="Piofczyk T."/>
            <person name="de Lorenzo L."/>
            <person name="Barrero-Sicilia C."/>
            <person name="Mateos I."/>
            <person name="Piednoel M."/>
            <person name="Hagmann J."/>
            <person name="Chen-Min-Tao R."/>
            <person name="Iglesias-Fernandez R."/>
            <person name="Schuster S.C."/>
            <person name="Alonso-Blanco C."/>
            <person name="Roudier F."/>
            <person name="Carbonero P."/>
            <person name="Paz-Ares J."/>
            <person name="Davis S.J."/>
            <person name="Pecinka A."/>
            <person name="Quesneville H."/>
            <person name="Colot V."/>
            <person name="Lysak M.A."/>
            <person name="Weigel D."/>
            <person name="Coupland G."/>
            <person name="Schneeberger K."/>
        </authorList>
    </citation>
    <scope>NUCLEOTIDE SEQUENCE [LARGE SCALE GENOMIC DNA]</scope>
    <source>
        <strain evidence="4">cv. Pajares</strain>
    </source>
</reference>
<name>A0A087GJ03_ARAAL</name>
<keyword evidence="4" id="KW-1185">Reference proteome</keyword>
<protein>
    <recommendedName>
        <fullName evidence="2">Zinc knuckle CX2CX4HX4C domain-containing protein</fullName>
    </recommendedName>
</protein>
<dbReference type="Pfam" id="PF14392">
    <property type="entry name" value="zf-CCHC_4"/>
    <property type="match status" value="1"/>
</dbReference>
<feature type="compositionally biased region" description="Polar residues" evidence="1">
    <location>
        <begin position="138"/>
        <end position="150"/>
    </location>
</feature>
<dbReference type="Proteomes" id="UP000029120">
    <property type="component" value="Chromosome 7"/>
</dbReference>
<feature type="compositionally biased region" description="Acidic residues" evidence="1">
    <location>
        <begin position="151"/>
        <end position="164"/>
    </location>
</feature>
<evidence type="ECO:0000256" key="1">
    <source>
        <dbReference type="SAM" id="MobiDB-lite"/>
    </source>
</evidence>
<evidence type="ECO:0000259" key="2">
    <source>
        <dbReference type="Pfam" id="PF14392"/>
    </source>
</evidence>
<sequence length="292" mass="32744">MNASSESAGPQFHTFFVQIRGIPFQYLNLEVVMHVGRGLGMYMETDYVAEVATRVEFVRVRLNWDVNQPLRFQRKFQFTPGTNTLLRLRYERLRGFCEVCGMLTHDFGACLIQNDGEEHHSDGDGDDLNNADQPGLVRQNNGGVQISEINDGTDAEESDDDRLDDIDHNHDALLEDHEDDLFPPRICGEFDMNPLLDPILRFANSCGDVPFDYLHPQQNPEVRTILATSFALPSDAHGDAENSSRKRKTVDNGTEHHKAKVTVREIDEGSTTNSCVQVQVRGAVGPEPPLPP</sequence>
<evidence type="ECO:0000313" key="4">
    <source>
        <dbReference type="Proteomes" id="UP000029120"/>
    </source>
</evidence>
<dbReference type="Gramene" id="KFK29855">
    <property type="protein sequence ID" value="KFK29855"/>
    <property type="gene ID" value="AALP_AA7G187700"/>
</dbReference>
<dbReference type="InterPro" id="IPR025836">
    <property type="entry name" value="Zn_knuckle_CX2CX4HX4C"/>
</dbReference>
<organism evidence="3 4">
    <name type="scientific">Arabis alpina</name>
    <name type="common">Alpine rock-cress</name>
    <dbReference type="NCBI Taxonomy" id="50452"/>
    <lineage>
        <taxon>Eukaryota</taxon>
        <taxon>Viridiplantae</taxon>
        <taxon>Streptophyta</taxon>
        <taxon>Embryophyta</taxon>
        <taxon>Tracheophyta</taxon>
        <taxon>Spermatophyta</taxon>
        <taxon>Magnoliopsida</taxon>
        <taxon>eudicotyledons</taxon>
        <taxon>Gunneridae</taxon>
        <taxon>Pentapetalae</taxon>
        <taxon>rosids</taxon>
        <taxon>malvids</taxon>
        <taxon>Brassicales</taxon>
        <taxon>Brassicaceae</taxon>
        <taxon>Arabideae</taxon>
        <taxon>Arabis</taxon>
    </lineage>
</organism>
<proteinExistence type="predicted"/>
<dbReference type="eggNOG" id="KOG1075">
    <property type="taxonomic scope" value="Eukaryota"/>
</dbReference>
<accession>A0A087GJ03</accession>
<dbReference type="EMBL" id="CM002875">
    <property type="protein sequence ID" value="KFK29855.1"/>
    <property type="molecule type" value="Genomic_DNA"/>
</dbReference>
<feature type="region of interest" description="Disordered" evidence="1">
    <location>
        <begin position="235"/>
        <end position="273"/>
    </location>
</feature>
<dbReference type="OrthoDB" id="1101386at2759"/>
<feature type="domain" description="Zinc knuckle CX2CX4HX4C" evidence="2">
    <location>
        <begin position="64"/>
        <end position="111"/>
    </location>
</feature>
<feature type="compositionally biased region" description="Basic and acidic residues" evidence="1">
    <location>
        <begin position="236"/>
        <end position="267"/>
    </location>
</feature>
<dbReference type="AlphaFoldDB" id="A0A087GJ03"/>
<dbReference type="PANTHER" id="PTHR31286:SF162">
    <property type="entry name" value="DUF4283 DOMAIN-CONTAINING PROTEIN-RELATED"/>
    <property type="match status" value="1"/>
</dbReference>
<gene>
    <name evidence="3" type="ordered locus">AALP_Aa7g187700</name>
</gene>
<feature type="region of interest" description="Disordered" evidence="1">
    <location>
        <begin position="118"/>
        <end position="166"/>
    </location>
</feature>
<dbReference type="InterPro" id="IPR040256">
    <property type="entry name" value="At4g02000-like"/>
</dbReference>